<accession>D0L130</accession>
<dbReference type="AlphaFoldDB" id="D0L130"/>
<feature type="chain" id="PRO_5003009689" evidence="1">
    <location>
        <begin position="21"/>
        <end position="224"/>
    </location>
</feature>
<evidence type="ECO:0000313" key="3">
    <source>
        <dbReference type="Proteomes" id="UP000009102"/>
    </source>
</evidence>
<keyword evidence="3" id="KW-1185">Reference proteome</keyword>
<feature type="signal peptide" evidence="1">
    <location>
        <begin position="1"/>
        <end position="20"/>
    </location>
</feature>
<reference evidence="2 3" key="1">
    <citation type="submission" date="2009-10" db="EMBL/GenBank/DDBJ databases">
        <title>Complete sequence of Halothiobacillus neapolitanus c2.</title>
        <authorList>
            <consortium name="US DOE Joint Genome Institute"/>
            <person name="Lucas S."/>
            <person name="Copeland A."/>
            <person name="Lapidus A."/>
            <person name="Glavina del Rio T."/>
            <person name="Tice H."/>
            <person name="Bruce D."/>
            <person name="Goodwin L."/>
            <person name="Pitluck S."/>
            <person name="Davenport K."/>
            <person name="Brettin T."/>
            <person name="Detter J.C."/>
            <person name="Han C."/>
            <person name="Tapia R."/>
            <person name="Larimer F."/>
            <person name="Land M."/>
            <person name="Hauser L."/>
            <person name="Kyrpides N."/>
            <person name="Mikhailova N."/>
            <person name="Kerfeld C."/>
            <person name="Cannon G."/>
            <person name="Heinhort S."/>
        </authorList>
    </citation>
    <scope>NUCLEOTIDE SEQUENCE [LARGE SCALE GENOMIC DNA]</scope>
    <source>
        <strain evidence="3">ATCC 23641 / c2</strain>
    </source>
</reference>
<keyword evidence="1" id="KW-0732">Signal</keyword>
<dbReference type="RefSeq" id="WP_012824437.1">
    <property type="nucleotide sequence ID" value="NC_013422.1"/>
</dbReference>
<dbReference type="OrthoDB" id="7741811at2"/>
<evidence type="ECO:0000256" key="1">
    <source>
        <dbReference type="SAM" id="SignalP"/>
    </source>
</evidence>
<protein>
    <submittedName>
        <fullName evidence="2">Uncharacterized protein</fullName>
    </submittedName>
</protein>
<dbReference type="eggNOG" id="ENOG503315F">
    <property type="taxonomic scope" value="Bacteria"/>
</dbReference>
<sequence length="224" mass="24290">MRIIFGILSLYFLLAAPVQAAGQAMLQSEQNGRVEQTPLVWLNDRALRMDLTHPPAEILLHQGSLYAISQIGGLSVVATVASADQLAQALGQGAGVLDQLNNKMASSVSQFEAMGHQETIAGIRGEQYRVVWVDQQGKSHTDVVVLSHAPVVVELTRALQNMALAANKGQDARMIEFVRKGWGVLRYGQAYRLESISEKPPEPSLLALPTQSIDVQGILQGLSR</sequence>
<dbReference type="KEGG" id="hna:Hneap_1573"/>
<dbReference type="Proteomes" id="UP000009102">
    <property type="component" value="Chromosome"/>
</dbReference>
<evidence type="ECO:0000313" key="2">
    <source>
        <dbReference type="EMBL" id="ACX96403.1"/>
    </source>
</evidence>
<gene>
    <name evidence="2" type="ordered locus">Hneap_1573</name>
</gene>
<dbReference type="EMBL" id="CP001801">
    <property type="protein sequence ID" value="ACX96403.1"/>
    <property type="molecule type" value="Genomic_DNA"/>
</dbReference>
<proteinExistence type="predicted"/>
<dbReference type="HOGENOM" id="CLU_1233638_0_0_6"/>
<name>D0L130_HALNC</name>
<dbReference type="STRING" id="555778.Hneap_1573"/>
<organism evidence="2 3">
    <name type="scientific">Halothiobacillus neapolitanus (strain ATCC 23641 / DSM 15147 / CIP 104769 / NCIMB 8539 / c2)</name>
    <name type="common">Thiobacillus neapolitanus</name>
    <dbReference type="NCBI Taxonomy" id="555778"/>
    <lineage>
        <taxon>Bacteria</taxon>
        <taxon>Pseudomonadati</taxon>
        <taxon>Pseudomonadota</taxon>
        <taxon>Gammaproteobacteria</taxon>
        <taxon>Chromatiales</taxon>
        <taxon>Halothiobacillaceae</taxon>
        <taxon>Halothiobacillus</taxon>
    </lineage>
</organism>